<proteinExistence type="inferred from homology"/>
<dbReference type="Gene3D" id="3.40.50.1820">
    <property type="entry name" value="alpha/beta hydrolase"/>
    <property type="match status" value="1"/>
</dbReference>
<keyword evidence="2" id="KW-0378">Hydrolase</keyword>
<name>A0ABN1PZ73_9ACTN</name>
<protein>
    <recommendedName>
        <fullName evidence="3">Alpha/beta hydrolase fold-3 domain-containing protein</fullName>
    </recommendedName>
</protein>
<comment type="similarity">
    <text evidence="1">Belongs to the 'GDXG' lipolytic enzyme family.</text>
</comment>
<dbReference type="Proteomes" id="UP001501578">
    <property type="component" value="Unassembled WGS sequence"/>
</dbReference>
<evidence type="ECO:0000256" key="1">
    <source>
        <dbReference type="ARBA" id="ARBA00010515"/>
    </source>
</evidence>
<dbReference type="InterPro" id="IPR029058">
    <property type="entry name" value="AB_hydrolase_fold"/>
</dbReference>
<dbReference type="PANTHER" id="PTHR48081">
    <property type="entry name" value="AB HYDROLASE SUPERFAMILY PROTEIN C4A8.06C"/>
    <property type="match status" value="1"/>
</dbReference>
<dbReference type="EMBL" id="BAAAHQ010000023">
    <property type="protein sequence ID" value="GAA0935452.1"/>
    <property type="molecule type" value="Genomic_DNA"/>
</dbReference>
<gene>
    <name evidence="4" type="ORF">GCM10009560_43540</name>
</gene>
<dbReference type="Pfam" id="PF07859">
    <property type="entry name" value="Abhydrolase_3"/>
    <property type="match status" value="1"/>
</dbReference>
<dbReference type="InterPro" id="IPR013094">
    <property type="entry name" value="AB_hydrolase_3"/>
</dbReference>
<sequence>MHVPYSPQERDHVRAYLAGLAALPMNLPADARVLGSWISAPGSGPGAVLYVHGGAFVMAQPEIEAVMAYRLSQTLRRPVRHVDYRLAPAHPFPAAMDDVVAAYRAVLAQGVRPEDVLVFGESAGGAIALSALLELKRAGAAMPRGAALFAPVTDLTLSGGSLRGGAGLDILPPDLLAVSVAAYLDGAEPDRAPQSPLHGDLAGLPPLLVAVGGDEILLDDALRLTRAAREAGVDVRLEVHEGLPHAFHAVALTEPDQPVMRGLGEWAADLRV</sequence>
<evidence type="ECO:0000259" key="3">
    <source>
        <dbReference type="Pfam" id="PF07859"/>
    </source>
</evidence>
<evidence type="ECO:0000313" key="4">
    <source>
        <dbReference type="EMBL" id="GAA0935452.1"/>
    </source>
</evidence>
<accession>A0ABN1PZ73</accession>
<evidence type="ECO:0000313" key="5">
    <source>
        <dbReference type="Proteomes" id="UP001501578"/>
    </source>
</evidence>
<dbReference type="InterPro" id="IPR050300">
    <property type="entry name" value="GDXG_lipolytic_enzyme"/>
</dbReference>
<comment type="caution">
    <text evidence="4">The sequence shown here is derived from an EMBL/GenBank/DDBJ whole genome shotgun (WGS) entry which is preliminary data.</text>
</comment>
<evidence type="ECO:0000256" key="2">
    <source>
        <dbReference type="ARBA" id="ARBA00022801"/>
    </source>
</evidence>
<feature type="domain" description="Alpha/beta hydrolase fold-3" evidence="3">
    <location>
        <begin position="48"/>
        <end position="248"/>
    </location>
</feature>
<organism evidence="4 5">
    <name type="scientific">Nonomuraea longicatena</name>
    <dbReference type="NCBI Taxonomy" id="83682"/>
    <lineage>
        <taxon>Bacteria</taxon>
        <taxon>Bacillati</taxon>
        <taxon>Actinomycetota</taxon>
        <taxon>Actinomycetes</taxon>
        <taxon>Streptosporangiales</taxon>
        <taxon>Streptosporangiaceae</taxon>
        <taxon>Nonomuraea</taxon>
    </lineage>
</organism>
<reference evidence="4 5" key="1">
    <citation type="journal article" date="2019" name="Int. J. Syst. Evol. Microbiol.">
        <title>The Global Catalogue of Microorganisms (GCM) 10K type strain sequencing project: providing services to taxonomists for standard genome sequencing and annotation.</title>
        <authorList>
            <consortium name="The Broad Institute Genomics Platform"/>
            <consortium name="The Broad Institute Genome Sequencing Center for Infectious Disease"/>
            <person name="Wu L."/>
            <person name="Ma J."/>
        </authorList>
    </citation>
    <scope>NUCLEOTIDE SEQUENCE [LARGE SCALE GENOMIC DNA]</scope>
    <source>
        <strain evidence="4 5">JCM 11136</strain>
    </source>
</reference>
<keyword evidence="5" id="KW-1185">Reference proteome</keyword>
<dbReference type="SUPFAM" id="SSF53474">
    <property type="entry name" value="alpha/beta-Hydrolases"/>
    <property type="match status" value="1"/>
</dbReference>
<dbReference type="RefSeq" id="WP_343951775.1">
    <property type="nucleotide sequence ID" value="NZ_BAAAHQ010000023.1"/>
</dbReference>
<dbReference type="PANTHER" id="PTHR48081:SF30">
    <property type="entry name" value="ACETYL-HYDROLASE LIPR-RELATED"/>
    <property type="match status" value="1"/>
</dbReference>